<dbReference type="eggNOG" id="KOG0198">
    <property type="taxonomic scope" value="Eukaryota"/>
</dbReference>
<protein>
    <recommendedName>
        <fullName evidence="2">mitogen-activated protein kinase kinase kinase</fullName>
        <ecNumber evidence="2">2.7.11.25</ecNumber>
    </recommendedName>
</protein>
<sequence length="729" mass="79376">MPSWWKRSKSAFHPSPTTAHSSAPASPARASTSRRRDEDSAASAGAGAGDPFVLRRRQLTRQRKLRHVDDIDALLADLGIDVASPSSPPPPHSRGRASASDARSDNAAEGVGGVAPPPRSASSPVLHPLPLPSPRRRPAELDTPEPAAEASNERPSLQIPRVTGQIVQKFPELNDLCPNGTKRPATSHHRKAFRDKFQDKSLAENTNFRLNIPAKSAPSSGFSSPVCSPRRLSNADVSSAVASAQGPQVWSAPSIRTMDFLGASSPTGVPEQSRYSCALRSPIFMPRNTSAPPSPMHNPKLFPDNQILRTEGNGSVSFHPLPLPPSAISPMQTAFSNQRAPKVEMASVACEWQKGKLLGSGTFGCVYEATNRNTGALCAMKEVNIIPDDAKSAESLKQLEQEIKFLSQFKHENIVQYYGSDTIEDRFYIYLEYVHPGSINKYVKQHYGAITESVVRNFTRHILRGLAFLHGQKIMHRDIKGANLLVDINGVVKLADFGMATHLSTAAPNLSLKGTPYWMAPEMVQATLSKDVGYDLAVDIWSLGCTIIEMFDGKPPWSDLEGPAAMFKVLHKDPPIPENLSHEGQDFLQCCFKRNAAERPAAIELLDHPFIRNSSHYSKHGSIYAFAGIKVNDNGYGFRDKTSSRSDPGGKTKNTIGETNNVRPFESSAFRLTPLTMQDVTPNFPPQPLGLASNPSSFAILTNPMHFPIANPQPSPLPRPNGRGSVLNI</sequence>
<evidence type="ECO:0000259" key="11">
    <source>
        <dbReference type="PROSITE" id="PS50011"/>
    </source>
</evidence>
<evidence type="ECO:0000256" key="3">
    <source>
        <dbReference type="ARBA" id="ARBA00022679"/>
    </source>
</evidence>
<organism evidence="12">
    <name type="scientific">Brachypodium distachyon</name>
    <name type="common">Purple false brome</name>
    <name type="synonym">Trachynia distachya</name>
    <dbReference type="NCBI Taxonomy" id="15368"/>
    <lineage>
        <taxon>Eukaryota</taxon>
        <taxon>Viridiplantae</taxon>
        <taxon>Streptophyta</taxon>
        <taxon>Embryophyta</taxon>
        <taxon>Tracheophyta</taxon>
        <taxon>Spermatophyta</taxon>
        <taxon>Magnoliopsida</taxon>
        <taxon>Liliopsida</taxon>
        <taxon>Poales</taxon>
        <taxon>Poaceae</taxon>
        <taxon>BOP clade</taxon>
        <taxon>Pooideae</taxon>
        <taxon>Stipodae</taxon>
        <taxon>Brachypodieae</taxon>
        <taxon>Brachypodium</taxon>
    </lineage>
</organism>
<dbReference type="EnsemblPlants" id="KQK21115">
    <property type="protein sequence ID" value="KQK21115"/>
    <property type="gene ID" value="BRADI_1g58810v3"/>
</dbReference>
<dbReference type="GO" id="GO:0005737">
    <property type="term" value="C:cytoplasm"/>
    <property type="evidence" value="ECO:0000318"/>
    <property type="project" value="GO_Central"/>
</dbReference>
<feature type="region of interest" description="Disordered" evidence="10">
    <location>
        <begin position="80"/>
        <end position="161"/>
    </location>
</feature>
<evidence type="ECO:0000256" key="8">
    <source>
        <dbReference type="ARBA" id="ARBA00048329"/>
    </source>
</evidence>
<dbReference type="GeneID" id="100844038"/>
<dbReference type="InterPro" id="IPR017441">
    <property type="entry name" value="Protein_kinase_ATP_BS"/>
</dbReference>
<dbReference type="KEGG" id="bdi:100844038"/>
<keyword evidence="14" id="KW-1185">Reference proteome</keyword>
<comment type="similarity">
    <text evidence="1">Belongs to the protein kinase superfamily. STE Ser/Thr protein kinase family. MAP kinase kinase kinase subfamily.</text>
</comment>
<dbReference type="OrthoDB" id="266718at2759"/>
<evidence type="ECO:0000313" key="14">
    <source>
        <dbReference type="Proteomes" id="UP000008810"/>
    </source>
</evidence>
<feature type="binding site" evidence="9">
    <location>
        <position position="381"/>
    </location>
    <ligand>
        <name>ATP</name>
        <dbReference type="ChEBI" id="CHEBI:30616"/>
    </ligand>
</feature>
<dbReference type="SMART" id="SM00220">
    <property type="entry name" value="S_TKc"/>
    <property type="match status" value="1"/>
</dbReference>
<dbReference type="Gene3D" id="1.10.510.10">
    <property type="entry name" value="Transferase(Phosphotransferase) domain 1"/>
    <property type="match status" value="1"/>
</dbReference>
<feature type="region of interest" description="Disordered" evidence="10">
    <location>
        <begin position="710"/>
        <end position="729"/>
    </location>
</feature>
<dbReference type="PROSITE" id="PS00108">
    <property type="entry name" value="PROTEIN_KINASE_ST"/>
    <property type="match status" value="1"/>
</dbReference>
<keyword evidence="3" id="KW-0808">Transferase</keyword>
<feature type="region of interest" description="Disordered" evidence="10">
    <location>
        <begin position="639"/>
        <end position="661"/>
    </location>
</feature>
<dbReference type="PROSITE" id="PS50011">
    <property type="entry name" value="PROTEIN_KINASE_DOM"/>
    <property type="match status" value="1"/>
</dbReference>
<evidence type="ECO:0000256" key="4">
    <source>
        <dbReference type="ARBA" id="ARBA00022741"/>
    </source>
</evidence>
<evidence type="ECO:0000256" key="7">
    <source>
        <dbReference type="ARBA" id="ARBA00047559"/>
    </source>
</evidence>
<evidence type="ECO:0000256" key="6">
    <source>
        <dbReference type="ARBA" id="ARBA00022840"/>
    </source>
</evidence>
<keyword evidence="6 9" id="KW-0067">ATP-binding</keyword>
<dbReference type="InterPro" id="IPR008271">
    <property type="entry name" value="Ser/Thr_kinase_AS"/>
</dbReference>
<dbReference type="SUPFAM" id="SSF56112">
    <property type="entry name" value="Protein kinase-like (PK-like)"/>
    <property type="match status" value="1"/>
</dbReference>
<evidence type="ECO:0000256" key="1">
    <source>
        <dbReference type="ARBA" id="ARBA00006529"/>
    </source>
</evidence>
<keyword evidence="4 9" id="KW-0547">Nucleotide-binding</keyword>
<proteinExistence type="inferred from homology"/>
<keyword evidence="5" id="KW-0418">Kinase</keyword>
<feature type="compositionally biased region" description="Low complexity" evidence="10">
    <location>
        <begin position="96"/>
        <end position="108"/>
    </location>
</feature>
<dbReference type="FunCoup" id="I1H477">
    <property type="interactions" value="1233"/>
</dbReference>
<dbReference type="PROSITE" id="PS00107">
    <property type="entry name" value="PROTEIN_KINASE_ATP"/>
    <property type="match status" value="1"/>
</dbReference>
<dbReference type="EMBL" id="CM000880">
    <property type="protein sequence ID" value="KQK21115.1"/>
    <property type="molecule type" value="Genomic_DNA"/>
</dbReference>
<feature type="compositionally biased region" description="Polar residues" evidence="10">
    <location>
        <begin position="652"/>
        <end position="661"/>
    </location>
</feature>
<dbReference type="AlphaFoldDB" id="I1H477"/>
<dbReference type="GO" id="GO:0004709">
    <property type="term" value="F:MAP kinase kinase kinase activity"/>
    <property type="evidence" value="ECO:0000318"/>
    <property type="project" value="GO_Central"/>
</dbReference>
<dbReference type="Proteomes" id="UP000008810">
    <property type="component" value="Chromosome 1"/>
</dbReference>
<reference evidence="12" key="2">
    <citation type="submission" date="2017-06" db="EMBL/GenBank/DDBJ databases">
        <title>WGS assembly of Brachypodium distachyon.</title>
        <authorList>
            <consortium name="The International Brachypodium Initiative"/>
            <person name="Lucas S."/>
            <person name="Harmon-Smith M."/>
            <person name="Lail K."/>
            <person name="Tice H."/>
            <person name="Grimwood J."/>
            <person name="Bruce D."/>
            <person name="Barry K."/>
            <person name="Shu S."/>
            <person name="Lindquist E."/>
            <person name="Wang M."/>
            <person name="Pitluck S."/>
            <person name="Vogel J.P."/>
            <person name="Garvin D.F."/>
            <person name="Mockler T.C."/>
            <person name="Schmutz J."/>
            <person name="Rokhsar D."/>
            <person name="Bevan M.W."/>
        </authorList>
    </citation>
    <scope>NUCLEOTIDE SEQUENCE</scope>
    <source>
        <strain evidence="12">Bd21</strain>
    </source>
</reference>
<gene>
    <name evidence="13" type="primary">LOC100844038</name>
    <name evidence="12" type="ORF">BRADI_1g58810v3</name>
</gene>
<feature type="domain" description="Protein kinase" evidence="11">
    <location>
        <begin position="352"/>
        <end position="611"/>
    </location>
</feature>
<dbReference type="EC" id="2.7.11.25" evidence="2"/>
<reference evidence="12 13" key="1">
    <citation type="journal article" date="2010" name="Nature">
        <title>Genome sequencing and analysis of the model grass Brachypodium distachyon.</title>
        <authorList>
            <consortium name="International Brachypodium Initiative"/>
        </authorList>
    </citation>
    <scope>NUCLEOTIDE SEQUENCE [LARGE SCALE GENOMIC DNA]</scope>
    <source>
        <strain evidence="12 13">Bd21</strain>
    </source>
</reference>
<dbReference type="InterPro" id="IPR011009">
    <property type="entry name" value="Kinase-like_dom_sf"/>
</dbReference>
<dbReference type="OMA" id="AMFRVLH"/>
<dbReference type="InterPro" id="IPR000719">
    <property type="entry name" value="Prot_kinase_dom"/>
</dbReference>
<dbReference type="Pfam" id="PF00069">
    <property type="entry name" value="Pkinase"/>
    <property type="match status" value="1"/>
</dbReference>
<dbReference type="RefSeq" id="XP_010228441.1">
    <property type="nucleotide sequence ID" value="XM_010230139.3"/>
</dbReference>
<evidence type="ECO:0000313" key="12">
    <source>
        <dbReference type="EMBL" id="KQK21115.1"/>
    </source>
</evidence>
<comment type="catalytic activity">
    <reaction evidence="7">
        <text>L-threonyl-[protein] + ATP = O-phospho-L-threonyl-[protein] + ADP + H(+)</text>
        <dbReference type="Rhea" id="RHEA:46608"/>
        <dbReference type="Rhea" id="RHEA-COMP:11060"/>
        <dbReference type="Rhea" id="RHEA-COMP:11605"/>
        <dbReference type="ChEBI" id="CHEBI:15378"/>
        <dbReference type="ChEBI" id="CHEBI:30013"/>
        <dbReference type="ChEBI" id="CHEBI:30616"/>
        <dbReference type="ChEBI" id="CHEBI:61977"/>
        <dbReference type="ChEBI" id="CHEBI:456216"/>
        <dbReference type="EC" id="2.7.11.25"/>
    </reaction>
</comment>
<evidence type="ECO:0000256" key="5">
    <source>
        <dbReference type="ARBA" id="ARBA00022777"/>
    </source>
</evidence>
<feature type="region of interest" description="Disordered" evidence="10">
    <location>
        <begin position="1"/>
        <end position="68"/>
    </location>
</feature>
<dbReference type="PANTHER" id="PTHR48016:SF1">
    <property type="entry name" value="OS07G0119000 PROTEIN"/>
    <property type="match status" value="1"/>
</dbReference>
<reference evidence="13" key="3">
    <citation type="submission" date="2018-08" db="UniProtKB">
        <authorList>
            <consortium name="EnsemblPlants"/>
        </authorList>
    </citation>
    <scope>IDENTIFICATION</scope>
    <source>
        <strain evidence="13">cv. Bd21</strain>
    </source>
</reference>
<dbReference type="GO" id="GO:0005524">
    <property type="term" value="F:ATP binding"/>
    <property type="evidence" value="ECO:0007669"/>
    <property type="project" value="UniProtKB-UniRule"/>
</dbReference>
<evidence type="ECO:0000256" key="2">
    <source>
        <dbReference type="ARBA" id="ARBA00012406"/>
    </source>
</evidence>
<dbReference type="InterPro" id="IPR050538">
    <property type="entry name" value="MAP_kinase_kinase_kinase"/>
</dbReference>
<dbReference type="GO" id="GO:0000165">
    <property type="term" value="P:MAPK cascade"/>
    <property type="evidence" value="ECO:0000318"/>
    <property type="project" value="GO_Central"/>
</dbReference>
<dbReference type="STRING" id="15368.I1H477"/>
<dbReference type="Gramene" id="KQK21115">
    <property type="protein sequence ID" value="KQK21115"/>
    <property type="gene ID" value="BRADI_1g58810v3"/>
</dbReference>
<dbReference type="HOGENOM" id="CLU_000288_124_2_1"/>
<evidence type="ECO:0000313" key="13">
    <source>
        <dbReference type="EnsemblPlants" id="KQK21115"/>
    </source>
</evidence>
<feature type="compositionally biased region" description="Low complexity" evidence="10">
    <location>
        <begin position="13"/>
        <end position="31"/>
    </location>
</feature>
<accession>I1H477</accession>
<feature type="compositionally biased region" description="Basic and acidic residues" evidence="10">
    <location>
        <begin position="639"/>
        <end position="650"/>
    </location>
</feature>
<name>I1H477_BRADI</name>
<feature type="compositionally biased region" description="Basic residues" evidence="10">
    <location>
        <begin position="54"/>
        <end position="66"/>
    </location>
</feature>
<feature type="compositionally biased region" description="Basic residues" evidence="10">
    <location>
        <begin position="1"/>
        <end position="10"/>
    </location>
</feature>
<dbReference type="PANTHER" id="PTHR48016">
    <property type="entry name" value="MAP KINASE KINASE KINASE SSK2-RELATED-RELATED"/>
    <property type="match status" value="1"/>
</dbReference>
<dbReference type="FunFam" id="1.10.510.10:FF:000357">
    <property type="entry name" value="Mitogen-activated protein kinase kinase kinase 5"/>
    <property type="match status" value="1"/>
</dbReference>
<evidence type="ECO:0000256" key="10">
    <source>
        <dbReference type="SAM" id="MobiDB-lite"/>
    </source>
</evidence>
<comment type="catalytic activity">
    <reaction evidence="8">
        <text>L-seryl-[protein] + ATP = O-phospho-L-seryl-[protein] + ADP + H(+)</text>
        <dbReference type="Rhea" id="RHEA:17989"/>
        <dbReference type="Rhea" id="RHEA-COMP:9863"/>
        <dbReference type="Rhea" id="RHEA-COMP:11604"/>
        <dbReference type="ChEBI" id="CHEBI:15378"/>
        <dbReference type="ChEBI" id="CHEBI:29999"/>
        <dbReference type="ChEBI" id="CHEBI:30616"/>
        <dbReference type="ChEBI" id="CHEBI:83421"/>
        <dbReference type="ChEBI" id="CHEBI:456216"/>
        <dbReference type="EC" id="2.7.11.25"/>
    </reaction>
</comment>
<evidence type="ECO:0000256" key="9">
    <source>
        <dbReference type="PROSITE-ProRule" id="PRU10141"/>
    </source>
</evidence>